<comment type="caution">
    <text evidence="1">The sequence shown here is derived from an EMBL/GenBank/DDBJ whole genome shotgun (WGS) entry which is preliminary data.</text>
</comment>
<keyword evidence="1" id="KW-0436">Ligase</keyword>
<proteinExistence type="predicted"/>
<dbReference type="EC" id="6.1.1.17" evidence="1"/>
<reference evidence="1" key="1">
    <citation type="submission" date="2022-06" db="EMBL/GenBank/DDBJ databases">
        <title>Phylogenomic reconstructions and comparative analyses of Kickxellomycotina fungi.</title>
        <authorList>
            <person name="Reynolds N.K."/>
            <person name="Stajich J.E."/>
            <person name="Barry K."/>
            <person name="Grigoriev I.V."/>
            <person name="Crous P."/>
            <person name="Smith M.E."/>
        </authorList>
    </citation>
    <scope>NUCLEOTIDE SEQUENCE</scope>
    <source>
        <strain evidence="1">RSA 2271</strain>
    </source>
</reference>
<dbReference type="EMBL" id="JAMZIH010005232">
    <property type="protein sequence ID" value="KAJ1675609.1"/>
    <property type="molecule type" value="Genomic_DNA"/>
</dbReference>
<dbReference type="Proteomes" id="UP001145114">
    <property type="component" value="Unassembled WGS sequence"/>
</dbReference>
<protein>
    <submittedName>
        <fullName evidence="1">Glutamate--tRNA ligase mitochondrial</fullName>
        <ecNumber evidence="1">6.1.1.17</ecNumber>
    </submittedName>
</protein>
<name>A0ACC1HNV1_9FUNG</name>
<evidence type="ECO:0000313" key="1">
    <source>
        <dbReference type="EMBL" id="KAJ1675609.1"/>
    </source>
</evidence>
<evidence type="ECO:0000313" key="2">
    <source>
        <dbReference type="Proteomes" id="UP001145114"/>
    </source>
</evidence>
<gene>
    <name evidence="1" type="primary">MSE1_1</name>
    <name evidence="1" type="ORF">EV182_000933</name>
</gene>
<keyword evidence="2" id="KW-1185">Reference proteome</keyword>
<accession>A0ACC1HNV1</accession>
<sequence length="537" mass="60553">MRVTKRQLGPGVLMAWVELASPALEASRVREAGHCCRHFTAVARRQQGGDIEDLLVRGPVRVRFAPSPTGYLHLGGLRTALFNYLMARKYGGSFILRIEDTDKGRFVEGATENIIQTLQLTGLDYDEGPGKHGKHGPYFQSQRVDLYQRYADELLKELESMRLAAQQQGKPPRYDRRCLHLSQRQIDTKMSQGEPHTVRFFSPDEPVVVRDLVYGCMRMRPSAMDDSVLLKSDGTPTYHLASIVDDHLMEITHVLRGEEWLVSTPKHLALFRALGWDPPQYAHLPLLLNSDESKLSKRSGHADVKELLRRGYLPEAVINFAALLGWNPKTTDELFSLPELIEKFSVQGLNRGNPVVNTDKLQWFNKNYIRDRIQQGRLVGDLVDSVRDLVAKEFGLSTDVENDLDGRISRAFQMAKDRLVFPSDMTKEAKFMFRDPDLNSEEARLLVGALPKSQMLRVCDAAIELLSRTSLPTPADGATVIASICQATGLSKPQVMKTLRWAWTGQRSGPKIPEILQYLGEAAAIRRLRVAMDRIRA</sequence>
<organism evidence="1 2">
    <name type="scientific">Spiromyces aspiralis</name>
    <dbReference type="NCBI Taxonomy" id="68401"/>
    <lineage>
        <taxon>Eukaryota</taxon>
        <taxon>Fungi</taxon>
        <taxon>Fungi incertae sedis</taxon>
        <taxon>Zoopagomycota</taxon>
        <taxon>Kickxellomycotina</taxon>
        <taxon>Kickxellomycetes</taxon>
        <taxon>Kickxellales</taxon>
        <taxon>Kickxellaceae</taxon>
        <taxon>Spiromyces</taxon>
    </lineage>
</organism>